<dbReference type="Gene3D" id="3.40.50.620">
    <property type="entry name" value="HUPs"/>
    <property type="match status" value="1"/>
</dbReference>
<dbReference type="PANTHER" id="PTHR43311">
    <property type="entry name" value="GLUTAMATE--TRNA LIGASE"/>
    <property type="match status" value="1"/>
</dbReference>
<name>A0A9X4MLG8_9BACT</name>
<organism evidence="10 11">
    <name type="scientific">Thiovibrio frasassiensis</name>
    <dbReference type="NCBI Taxonomy" id="2984131"/>
    <lineage>
        <taxon>Bacteria</taxon>
        <taxon>Pseudomonadati</taxon>
        <taxon>Thermodesulfobacteriota</taxon>
        <taxon>Desulfobulbia</taxon>
        <taxon>Desulfobulbales</taxon>
        <taxon>Thiovibrionaceae</taxon>
        <taxon>Thiovibrio</taxon>
    </lineage>
</organism>
<evidence type="ECO:0000256" key="3">
    <source>
        <dbReference type="ARBA" id="ARBA00022741"/>
    </source>
</evidence>
<dbReference type="PRINTS" id="PR00987">
    <property type="entry name" value="TRNASYNTHGLU"/>
</dbReference>
<accession>A0A9X4MLG8</accession>
<keyword evidence="8" id="KW-0812">Transmembrane</keyword>
<feature type="domain" description="Glutamyl/glutaminyl-tRNA synthetase class Ib catalytic" evidence="9">
    <location>
        <begin position="3"/>
        <end position="117"/>
    </location>
</feature>
<reference evidence="10" key="1">
    <citation type="journal article" date="2022" name="bioRxiv">
        <title>Thiovibrio frasassiensisgen. nov., sp. nov., an autotrophic, elemental sulfur disproportionating bacterium isolated from sulfidic karst sediment, and proposal of Thiovibrionaceae fam. nov.</title>
        <authorList>
            <person name="Aronson H."/>
            <person name="Thomas C."/>
            <person name="Bhattacharyya M."/>
            <person name="Eckstein S."/>
            <person name="Jensen S."/>
            <person name="Barco R."/>
            <person name="Macalady J."/>
            <person name="Amend J."/>
        </authorList>
    </citation>
    <scope>NUCLEOTIDE SEQUENCE</scope>
    <source>
        <strain evidence="10">RS19-109</strain>
    </source>
</reference>
<gene>
    <name evidence="10" type="ORF">OLX77_02150</name>
</gene>
<evidence type="ECO:0000313" key="10">
    <source>
        <dbReference type="EMBL" id="MDG4474962.1"/>
    </source>
</evidence>
<feature type="domain" description="Glutamyl/glutaminyl-tRNA synthetase class Ib catalytic" evidence="9">
    <location>
        <begin position="161"/>
        <end position="266"/>
    </location>
</feature>
<evidence type="ECO:0000313" key="11">
    <source>
        <dbReference type="Proteomes" id="UP001154240"/>
    </source>
</evidence>
<evidence type="ECO:0000256" key="7">
    <source>
        <dbReference type="RuleBase" id="RU363037"/>
    </source>
</evidence>
<dbReference type="GO" id="GO:0006424">
    <property type="term" value="P:glutamyl-tRNA aminoacylation"/>
    <property type="evidence" value="ECO:0007669"/>
    <property type="project" value="TreeGrafter"/>
</dbReference>
<dbReference type="InterPro" id="IPR014729">
    <property type="entry name" value="Rossmann-like_a/b/a_fold"/>
</dbReference>
<evidence type="ECO:0000256" key="6">
    <source>
        <dbReference type="ARBA" id="ARBA00023146"/>
    </source>
</evidence>
<evidence type="ECO:0000256" key="8">
    <source>
        <dbReference type="SAM" id="Phobius"/>
    </source>
</evidence>
<dbReference type="Pfam" id="PF00749">
    <property type="entry name" value="tRNA-synt_1c"/>
    <property type="match status" value="2"/>
</dbReference>
<proteinExistence type="inferred from homology"/>
<evidence type="ECO:0000256" key="5">
    <source>
        <dbReference type="ARBA" id="ARBA00022840"/>
    </source>
</evidence>
<keyword evidence="5 7" id="KW-0067">ATP-binding</keyword>
<keyword evidence="11" id="KW-1185">Reference proteome</keyword>
<dbReference type="InterPro" id="IPR001412">
    <property type="entry name" value="aa-tRNA-synth_I_CS"/>
</dbReference>
<evidence type="ECO:0000256" key="1">
    <source>
        <dbReference type="ARBA" id="ARBA00022598"/>
    </source>
</evidence>
<keyword evidence="3 7" id="KW-0547">Nucleotide-binding</keyword>
<dbReference type="AlphaFoldDB" id="A0A9X4MLG8"/>
<keyword evidence="8" id="KW-1133">Transmembrane helix</keyword>
<reference evidence="10" key="2">
    <citation type="submission" date="2022-10" db="EMBL/GenBank/DDBJ databases">
        <authorList>
            <person name="Aronson H.S."/>
        </authorList>
    </citation>
    <scope>NUCLEOTIDE SEQUENCE</scope>
    <source>
        <strain evidence="10">RS19-109</strain>
    </source>
</reference>
<keyword evidence="1 7" id="KW-0436">Ligase</keyword>
<comment type="similarity">
    <text evidence="7">Belongs to the class-I aminoacyl-tRNA synthetase family.</text>
</comment>
<evidence type="ECO:0000256" key="2">
    <source>
        <dbReference type="ARBA" id="ARBA00022723"/>
    </source>
</evidence>
<dbReference type="InterPro" id="IPR000924">
    <property type="entry name" value="Glu/Gln-tRNA-synth"/>
</dbReference>
<sequence length="288" mass="32502">MMLRSRIAPTPSGLLHLGNAVNFILTWLMVRKAGGTLRLRIDDADCLRAKQEYLEDIFRQLDWLKLTWDEGPTGPDDFCRRFSQQLRLERYREFLAELDRLGHLYPCGCSRSKIREHAVDGVYPGFCRSRAGGPMPGEALRVRVSEGSVFRVEGQEVALCKEMGDFVLWRKEDLPAYQLVSLVDDLDDRINCIVRGQDLLASTAAQLFLARLHGDNLFAATRFLHHPLIRGEDGRKLSKSDDALSLAALRETGVSSAQVYRVVARQAGLDPADIVTLEDLLRKFCQTV</sequence>
<dbReference type="RefSeq" id="WP_307631939.1">
    <property type="nucleotide sequence ID" value="NZ_JAPHEH010000001.1"/>
</dbReference>
<dbReference type="EMBL" id="JAPHEH010000001">
    <property type="protein sequence ID" value="MDG4474962.1"/>
    <property type="molecule type" value="Genomic_DNA"/>
</dbReference>
<dbReference type="PROSITE" id="PS00178">
    <property type="entry name" value="AA_TRNA_LIGASE_I"/>
    <property type="match status" value="1"/>
</dbReference>
<evidence type="ECO:0000256" key="4">
    <source>
        <dbReference type="ARBA" id="ARBA00022833"/>
    </source>
</evidence>
<keyword evidence="8" id="KW-0472">Membrane</keyword>
<keyword evidence="6 7" id="KW-0030">Aminoacyl-tRNA synthetase</keyword>
<keyword evidence="2" id="KW-0479">Metal-binding</keyword>
<dbReference type="GO" id="GO:0004818">
    <property type="term" value="F:glutamate-tRNA ligase activity"/>
    <property type="evidence" value="ECO:0007669"/>
    <property type="project" value="TreeGrafter"/>
</dbReference>
<comment type="caution">
    <text evidence="10">The sequence shown here is derived from an EMBL/GenBank/DDBJ whole genome shotgun (WGS) entry which is preliminary data.</text>
</comment>
<dbReference type="InterPro" id="IPR049940">
    <property type="entry name" value="GluQ/Sye"/>
</dbReference>
<feature type="transmembrane region" description="Helical" evidence="8">
    <location>
        <begin position="12"/>
        <end position="30"/>
    </location>
</feature>
<evidence type="ECO:0000259" key="9">
    <source>
        <dbReference type="Pfam" id="PF00749"/>
    </source>
</evidence>
<dbReference type="PANTHER" id="PTHR43311:SF1">
    <property type="entry name" value="GLUTAMYL-Q TRNA(ASP) SYNTHETASE"/>
    <property type="match status" value="1"/>
</dbReference>
<keyword evidence="4" id="KW-0862">Zinc</keyword>
<dbReference type="SUPFAM" id="SSF52374">
    <property type="entry name" value="Nucleotidylyl transferase"/>
    <property type="match status" value="1"/>
</dbReference>
<dbReference type="InterPro" id="IPR020058">
    <property type="entry name" value="Glu/Gln-tRNA-synth_Ib_cat-dom"/>
</dbReference>
<dbReference type="Proteomes" id="UP001154240">
    <property type="component" value="Unassembled WGS sequence"/>
</dbReference>
<dbReference type="GO" id="GO:0005524">
    <property type="term" value="F:ATP binding"/>
    <property type="evidence" value="ECO:0007669"/>
    <property type="project" value="UniProtKB-KW"/>
</dbReference>
<keyword evidence="7" id="KW-0648">Protein biosynthesis</keyword>
<dbReference type="GO" id="GO:0005829">
    <property type="term" value="C:cytosol"/>
    <property type="evidence" value="ECO:0007669"/>
    <property type="project" value="TreeGrafter"/>
</dbReference>
<protein>
    <submittedName>
        <fullName evidence="10">Glutamate--tRNA ligase family protein</fullName>
    </submittedName>
</protein>